<dbReference type="AlphaFoldDB" id="A0A0S8FST2"/>
<gene>
    <name evidence="1" type="ORF">AMJ83_06060</name>
</gene>
<evidence type="ECO:0000313" key="2">
    <source>
        <dbReference type="Proteomes" id="UP000051373"/>
    </source>
</evidence>
<proteinExistence type="predicted"/>
<protein>
    <recommendedName>
        <fullName evidence="3">SMP-30/Gluconolactonase/LRE-like region domain-containing protein</fullName>
    </recommendedName>
</protein>
<dbReference type="Proteomes" id="UP000051373">
    <property type="component" value="Unassembled WGS sequence"/>
</dbReference>
<sequence>MLTLQITIALLASDFPVCNHPAFQNYPNVIFSDSMYYVFYSDLRYPDACIFASRVTPNGVILDSVGRLIYQSNTSFGARAASDGQNLLAVFRDGC</sequence>
<comment type="caution">
    <text evidence="1">The sequence shown here is derived from an EMBL/GenBank/DDBJ whole genome shotgun (WGS) entry which is preliminary data.</text>
</comment>
<name>A0A0S8FST2_UNCW3</name>
<accession>A0A0S8FST2</accession>
<reference evidence="1 2" key="1">
    <citation type="journal article" date="2015" name="Microbiome">
        <title>Genomic resolution of linkages in carbon, nitrogen, and sulfur cycling among widespread estuary sediment bacteria.</title>
        <authorList>
            <person name="Baker B.J."/>
            <person name="Lazar C.S."/>
            <person name="Teske A.P."/>
            <person name="Dick G.J."/>
        </authorList>
    </citation>
    <scope>NUCLEOTIDE SEQUENCE [LARGE SCALE GENOMIC DNA]</scope>
    <source>
        <strain evidence="1">SM23_42</strain>
    </source>
</reference>
<evidence type="ECO:0008006" key="3">
    <source>
        <dbReference type="Google" id="ProtNLM"/>
    </source>
</evidence>
<organism evidence="1 2">
    <name type="scientific">candidate division WOR_3 bacterium SM23_42</name>
    <dbReference type="NCBI Taxonomy" id="1703779"/>
    <lineage>
        <taxon>Bacteria</taxon>
        <taxon>Bacteria division WOR-3</taxon>
    </lineage>
</organism>
<evidence type="ECO:0000313" key="1">
    <source>
        <dbReference type="EMBL" id="KPK63751.1"/>
    </source>
</evidence>
<dbReference type="STRING" id="1703779.AMJ83_06060"/>
<dbReference type="EMBL" id="LJUJ01000009">
    <property type="protein sequence ID" value="KPK63751.1"/>
    <property type="molecule type" value="Genomic_DNA"/>
</dbReference>